<organism evidence="1 2">
    <name type="scientific">Scomber scombrus</name>
    <name type="common">Atlantic mackerel</name>
    <name type="synonym">Scomber vernalis</name>
    <dbReference type="NCBI Taxonomy" id="13677"/>
    <lineage>
        <taxon>Eukaryota</taxon>
        <taxon>Metazoa</taxon>
        <taxon>Chordata</taxon>
        <taxon>Craniata</taxon>
        <taxon>Vertebrata</taxon>
        <taxon>Euteleostomi</taxon>
        <taxon>Actinopterygii</taxon>
        <taxon>Neopterygii</taxon>
        <taxon>Teleostei</taxon>
        <taxon>Neoteleostei</taxon>
        <taxon>Acanthomorphata</taxon>
        <taxon>Pelagiaria</taxon>
        <taxon>Scombriformes</taxon>
        <taxon>Scombridae</taxon>
        <taxon>Scomber</taxon>
    </lineage>
</organism>
<keyword evidence="2" id="KW-1185">Reference proteome</keyword>
<sequence length="168" mass="18655">MDDDSRCASNFSCIQFISLQQKSRYRSAQQHKTGKNLYNRTTEKQQHHVVKCRRQLPSFIIYRGGVCRANGSLMVTVAILMHAEHSLYSLSFCSGKALDVIKGDSFNSTVLSTHSGYFHTVATAIFSPVRGLLGGEGVTGGTKITTNDYVWLLDAFPRCLFSPPDREG</sequence>
<gene>
    <name evidence="1" type="ORF">FSCOSCO3_A034759</name>
</gene>
<accession>A0AAV1P743</accession>
<comment type="caution">
    <text evidence="1">The sequence shown here is derived from an EMBL/GenBank/DDBJ whole genome shotgun (WGS) entry which is preliminary data.</text>
</comment>
<dbReference type="Proteomes" id="UP001314229">
    <property type="component" value="Unassembled WGS sequence"/>
</dbReference>
<dbReference type="AlphaFoldDB" id="A0AAV1P743"/>
<proteinExistence type="predicted"/>
<evidence type="ECO:0000313" key="1">
    <source>
        <dbReference type="EMBL" id="CAK6967436.1"/>
    </source>
</evidence>
<reference evidence="1 2" key="1">
    <citation type="submission" date="2024-01" db="EMBL/GenBank/DDBJ databases">
        <authorList>
            <person name="Alioto T."/>
            <person name="Alioto T."/>
            <person name="Gomez Garrido J."/>
        </authorList>
    </citation>
    <scope>NUCLEOTIDE SEQUENCE [LARGE SCALE GENOMIC DNA]</scope>
</reference>
<evidence type="ECO:0000313" key="2">
    <source>
        <dbReference type="Proteomes" id="UP001314229"/>
    </source>
</evidence>
<dbReference type="EMBL" id="CAWUFR010000104">
    <property type="protein sequence ID" value="CAK6967436.1"/>
    <property type="molecule type" value="Genomic_DNA"/>
</dbReference>
<protein>
    <submittedName>
        <fullName evidence="1">Uncharacterized protein</fullName>
    </submittedName>
</protein>
<name>A0AAV1P743_SCOSC</name>